<feature type="region of interest" description="Disordered" evidence="1">
    <location>
        <begin position="1"/>
        <end position="124"/>
    </location>
</feature>
<proteinExistence type="predicted"/>
<evidence type="ECO:0000313" key="2">
    <source>
        <dbReference type="EMBL" id="CAI9178659.1"/>
    </source>
</evidence>
<feature type="compositionally biased region" description="Gly residues" evidence="1">
    <location>
        <begin position="37"/>
        <end position="49"/>
    </location>
</feature>
<feature type="compositionally biased region" description="Low complexity" evidence="1">
    <location>
        <begin position="112"/>
        <end position="124"/>
    </location>
</feature>
<organism evidence="2 3">
    <name type="scientific">Rangifer tarandus platyrhynchus</name>
    <name type="common">Svalbard reindeer</name>
    <dbReference type="NCBI Taxonomy" id="3082113"/>
    <lineage>
        <taxon>Eukaryota</taxon>
        <taxon>Metazoa</taxon>
        <taxon>Chordata</taxon>
        <taxon>Craniata</taxon>
        <taxon>Vertebrata</taxon>
        <taxon>Euteleostomi</taxon>
        <taxon>Mammalia</taxon>
        <taxon>Eutheria</taxon>
        <taxon>Laurasiatheria</taxon>
        <taxon>Artiodactyla</taxon>
        <taxon>Ruminantia</taxon>
        <taxon>Pecora</taxon>
        <taxon>Cervidae</taxon>
        <taxon>Odocoileinae</taxon>
        <taxon>Rangifer</taxon>
    </lineage>
</organism>
<evidence type="ECO:0000256" key="1">
    <source>
        <dbReference type="SAM" id="MobiDB-lite"/>
    </source>
</evidence>
<name>A0ABN8ZY11_RANTA</name>
<keyword evidence="3" id="KW-1185">Reference proteome</keyword>
<reference evidence="2" key="1">
    <citation type="submission" date="2023-04" db="EMBL/GenBank/DDBJ databases">
        <authorList>
            <consortium name="ELIXIR-Norway"/>
        </authorList>
    </citation>
    <scope>NUCLEOTIDE SEQUENCE [LARGE SCALE GENOMIC DNA]</scope>
</reference>
<evidence type="ECO:0000313" key="3">
    <source>
        <dbReference type="Proteomes" id="UP001176941"/>
    </source>
</evidence>
<protein>
    <submittedName>
        <fullName evidence="2">Uncharacterized protein</fullName>
    </submittedName>
</protein>
<sequence length="124" mass="12411">MGGEGGAGPATFAEPAPLLPLTPLASLSQERVDSRPGTGGGRCSAGLVGGPRAQLVSRPPQWRRLPPLSGAPSRLPVPAAPAAAQAPPRADSEPSRYPPAPPRGPRLSWQQAATAAAAAASSRT</sequence>
<dbReference type="Proteomes" id="UP001176941">
    <property type="component" value="Chromosome 8"/>
</dbReference>
<gene>
    <name evidence="2" type="ORF">MRATA1EN1_LOCUS27621</name>
</gene>
<dbReference type="EMBL" id="OX459944">
    <property type="protein sequence ID" value="CAI9178659.1"/>
    <property type="molecule type" value="Genomic_DNA"/>
</dbReference>
<feature type="compositionally biased region" description="Low complexity" evidence="1">
    <location>
        <begin position="9"/>
        <end position="28"/>
    </location>
</feature>
<accession>A0ABN8ZY11</accession>
<feature type="compositionally biased region" description="Low complexity" evidence="1">
    <location>
        <begin position="71"/>
        <end position="89"/>
    </location>
</feature>